<sequence length="58" mass="6390">MVPPAKAAPDRVIAAPAAAIAAAIRDLAPNFTTMVMRTFPVFLRLALNLRFFERGWYA</sequence>
<keyword evidence="2" id="KW-1185">Reference proteome</keyword>
<protein>
    <submittedName>
        <fullName evidence="1">Uncharacterized protein</fullName>
    </submittedName>
</protein>
<dbReference type="AlphaFoldDB" id="A0A3T0E916"/>
<evidence type="ECO:0000313" key="2">
    <source>
        <dbReference type="Proteomes" id="UP000286954"/>
    </source>
</evidence>
<organism evidence="1 2">
    <name type="scientific">Glycocaulis alkaliphilus</name>
    <dbReference type="NCBI Taxonomy" id="1434191"/>
    <lineage>
        <taxon>Bacteria</taxon>
        <taxon>Pseudomonadati</taxon>
        <taxon>Pseudomonadota</taxon>
        <taxon>Alphaproteobacteria</taxon>
        <taxon>Maricaulales</taxon>
        <taxon>Maricaulaceae</taxon>
        <taxon>Glycocaulis</taxon>
    </lineage>
</organism>
<name>A0A3T0E916_9PROT</name>
<accession>A0A3T0E916</accession>
<gene>
    <name evidence="1" type="ORF">X907_1215</name>
</gene>
<evidence type="ECO:0000313" key="1">
    <source>
        <dbReference type="EMBL" id="AZU03750.1"/>
    </source>
</evidence>
<reference evidence="1 2" key="1">
    <citation type="submission" date="2016-12" db="EMBL/GenBank/DDBJ databases">
        <title>The genome of dimorphic prosthecate Glycocaulis alkaliphilus 6b-8t, isolated from crude oil dictates its adaptability in petroleum environments.</title>
        <authorList>
            <person name="Wu X.-L."/>
            <person name="Geng S."/>
        </authorList>
    </citation>
    <scope>NUCLEOTIDE SEQUENCE [LARGE SCALE GENOMIC DNA]</scope>
    <source>
        <strain evidence="1 2">6B-8</strain>
    </source>
</reference>
<dbReference type="KEGG" id="gak:X907_1215"/>
<dbReference type="EMBL" id="CP018911">
    <property type="protein sequence ID" value="AZU03750.1"/>
    <property type="molecule type" value="Genomic_DNA"/>
</dbReference>
<dbReference type="Proteomes" id="UP000286954">
    <property type="component" value="Chromosome"/>
</dbReference>
<proteinExistence type="predicted"/>